<dbReference type="Proteomes" id="UP000436088">
    <property type="component" value="Unassembled WGS sequence"/>
</dbReference>
<evidence type="ECO:0000313" key="4">
    <source>
        <dbReference type="Proteomes" id="UP000436088"/>
    </source>
</evidence>
<dbReference type="AlphaFoldDB" id="A0A6A2XM52"/>
<dbReference type="Pfam" id="PF00676">
    <property type="entry name" value="E1_dh"/>
    <property type="match status" value="1"/>
</dbReference>
<dbReference type="Gene3D" id="3.40.50.970">
    <property type="match status" value="1"/>
</dbReference>
<comment type="caution">
    <text evidence="3">The sequence shown here is derived from an EMBL/GenBank/DDBJ whole genome shotgun (WGS) entry which is preliminary data.</text>
</comment>
<protein>
    <recommendedName>
        <fullName evidence="2">Dehydrogenase E1 component domain-containing protein</fullName>
    </recommendedName>
</protein>
<proteinExistence type="predicted"/>
<name>A0A6A2XM52_HIBSY</name>
<feature type="domain" description="Dehydrogenase E1 component" evidence="2">
    <location>
        <begin position="47"/>
        <end position="79"/>
    </location>
</feature>
<accession>A0A6A2XM52</accession>
<keyword evidence="1" id="KW-0560">Oxidoreductase</keyword>
<evidence type="ECO:0000259" key="2">
    <source>
        <dbReference type="Pfam" id="PF00676"/>
    </source>
</evidence>
<organism evidence="3 4">
    <name type="scientific">Hibiscus syriacus</name>
    <name type="common">Rose of Sharon</name>
    <dbReference type="NCBI Taxonomy" id="106335"/>
    <lineage>
        <taxon>Eukaryota</taxon>
        <taxon>Viridiplantae</taxon>
        <taxon>Streptophyta</taxon>
        <taxon>Embryophyta</taxon>
        <taxon>Tracheophyta</taxon>
        <taxon>Spermatophyta</taxon>
        <taxon>Magnoliopsida</taxon>
        <taxon>eudicotyledons</taxon>
        <taxon>Gunneridae</taxon>
        <taxon>Pentapetalae</taxon>
        <taxon>rosids</taxon>
        <taxon>malvids</taxon>
        <taxon>Malvales</taxon>
        <taxon>Malvaceae</taxon>
        <taxon>Malvoideae</taxon>
        <taxon>Hibiscus</taxon>
    </lineage>
</organism>
<dbReference type="InterPro" id="IPR029061">
    <property type="entry name" value="THDP-binding"/>
</dbReference>
<reference evidence="3" key="1">
    <citation type="submission" date="2019-09" db="EMBL/GenBank/DDBJ databases">
        <title>Draft genome information of white flower Hibiscus syriacus.</title>
        <authorList>
            <person name="Kim Y.-M."/>
        </authorList>
    </citation>
    <scope>NUCLEOTIDE SEQUENCE [LARGE SCALE GENOMIC DNA]</scope>
    <source>
        <strain evidence="3">YM2019G1</strain>
    </source>
</reference>
<sequence>MYSLVQKNIQLKPMASAHKLMGLIIEILGENTEVVLAECLKGFGPCRVDGNDALAVYTAISAAREMVVNEQRPILIEWIWMKLLTGDGWCGWRFRPRVMERMKLQPIHLRSIASPTAIAI</sequence>
<dbReference type="InterPro" id="IPR001017">
    <property type="entry name" value="DH_E1"/>
</dbReference>
<dbReference type="GO" id="GO:0016624">
    <property type="term" value="F:oxidoreductase activity, acting on the aldehyde or oxo group of donors, disulfide as acceptor"/>
    <property type="evidence" value="ECO:0007669"/>
    <property type="project" value="InterPro"/>
</dbReference>
<dbReference type="SUPFAM" id="SSF52518">
    <property type="entry name" value="Thiamin diphosphate-binding fold (THDP-binding)"/>
    <property type="match status" value="1"/>
</dbReference>
<evidence type="ECO:0000313" key="3">
    <source>
        <dbReference type="EMBL" id="KAE8676572.1"/>
    </source>
</evidence>
<gene>
    <name evidence="3" type="ORF">F3Y22_tig00111584pilonHSYRG00201</name>
</gene>
<evidence type="ECO:0000256" key="1">
    <source>
        <dbReference type="ARBA" id="ARBA00023002"/>
    </source>
</evidence>
<keyword evidence="4" id="KW-1185">Reference proteome</keyword>
<dbReference type="EMBL" id="VEPZ02001376">
    <property type="protein sequence ID" value="KAE8676572.1"/>
    <property type="molecule type" value="Genomic_DNA"/>
</dbReference>